<dbReference type="GO" id="GO:0015940">
    <property type="term" value="P:pantothenate biosynthetic process"/>
    <property type="evidence" value="ECO:0007669"/>
    <property type="project" value="UniProtKB-UniPathway"/>
</dbReference>
<evidence type="ECO:0000313" key="13">
    <source>
        <dbReference type="EMBL" id="MBB5372535.1"/>
    </source>
</evidence>
<dbReference type="InterPro" id="IPR051402">
    <property type="entry name" value="KPR-Related"/>
</dbReference>
<dbReference type="AlphaFoldDB" id="A0A840VH58"/>
<proteinExistence type="inferred from homology"/>
<evidence type="ECO:0000256" key="2">
    <source>
        <dbReference type="ARBA" id="ARBA00007870"/>
    </source>
</evidence>
<organism evidence="13 14">
    <name type="scientific">Acidocella aromatica</name>
    <dbReference type="NCBI Taxonomy" id="1303579"/>
    <lineage>
        <taxon>Bacteria</taxon>
        <taxon>Pseudomonadati</taxon>
        <taxon>Pseudomonadota</taxon>
        <taxon>Alphaproteobacteria</taxon>
        <taxon>Acetobacterales</taxon>
        <taxon>Acidocellaceae</taxon>
        <taxon>Acidocella</taxon>
    </lineage>
</organism>
<evidence type="ECO:0000256" key="1">
    <source>
        <dbReference type="ARBA" id="ARBA00004994"/>
    </source>
</evidence>
<evidence type="ECO:0000256" key="5">
    <source>
        <dbReference type="ARBA" id="ARBA00022655"/>
    </source>
</evidence>
<evidence type="ECO:0000256" key="9">
    <source>
        <dbReference type="ARBA" id="ARBA00048793"/>
    </source>
</evidence>
<evidence type="ECO:0000313" key="14">
    <source>
        <dbReference type="Proteomes" id="UP000553706"/>
    </source>
</evidence>
<comment type="similarity">
    <text evidence="2 10">Belongs to the ketopantoate reductase family.</text>
</comment>
<dbReference type="RefSeq" id="WP_183265552.1">
    <property type="nucleotide sequence ID" value="NZ_JACHFJ010000002.1"/>
</dbReference>
<dbReference type="InterPro" id="IPR008927">
    <property type="entry name" value="6-PGluconate_DH-like_C_sf"/>
</dbReference>
<dbReference type="GO" id="GO:0008677">
    <property type="term" value="F:2-dehydropantoate 2-reductase activity"/>
    <property type="evidence" value="ECO:0007669"/>
    <property type="project" value="UniProtKB-EC"/>
</dbReference>
<keyword evidence="6 10" id="KW-0521">NADP</keyword>
<dbReference type="Proteomes" id="UP000553706">
    <property type="component" value="Unassembled WGS sequence"/>
</dbReference>
<keyword evidence="14" id="KW-1185">Reference proteome</keyword>
<dbReference type="InterPro" id="IPR003710">
    <property type="entry name" value="ApbA"/>
</dbReference>
<dbReference type="SUPFAM" id="SSF51735">
    <property type="entry name" value="NAD(P)-binding Rossmann-fold domains"/>
    <property type="match status" value="1"/>
</dbReference>
<evidence type="ECO:0000256" key="6">
    <source>
        <dbReference type="ARBA" id="ARBA00022857"/>
    </source>
</evidence>
<dbReference type="Gene3D" id="1.10.1040.10">
    <property type="entry name" value="N-(1-d-carboxylethyl)-l-norvaline Dehydrogenase, domain 2"/>
    <property type="match status" value="1"/>
</dbReference>
<feature type="domain" description="Ketopantoate reductase N-terminal" evidence="11">
    <location>
        <begin position="4"/>
        <end position="145"/>
    </location>
</feature>
<name>A0A840VH58_9PROT</name>
<evidence type="ECO:0000259" key="12">
    <source>
        <dbReference type="Pfam" id="PF08546"/>
    </source>
</evidence>
<comment type="caution">
    <text evidence="13">The sequence shown here is derived from an EMBL/GenBank/DDBJ whole genome shotgun (WGS) entry which is preliminary data.</text>
</comment>
<dbReference type="GO" id="GO:0005737">
    <property type="term" value="C:cytoplasm"/>
    <property type="evidence" value="ECO:0007669"/>
    <property type="project" value="TreeGrafter"/>
</dbReference>
<dbReference type="Pfam" id="PF08546">
    <property type="entry name" value="ApbA_C"/>
    <property type="match status" value="1"/>
</dbReference>
<gene>
    <name evidence="13" type="ORF">HNP71_000773</name>
</gene>
<evidence type="ECO:0000256" key="8">
    <source>
        <dbReference type="ARBA" id="ARBA00032024"/>
    </source>
</evidence>
<comment type="pathway">
    <text evidence="1 10">Cofactor biosynthesis; (R)-pantothenate biosynthesis; (R)-pantoate from 3-methyl-2-oxobutanoate: step 2/2.</text>
</comment>
<keyword evidence="7 10" id="KW-0560">Oxidoreductase</keyword>
<evidence type="ECO:0000256" key="4">
    <source>
        <dbReference type="ARBA" id="ARBA00019465"/>
    </source>
</evidence>
<dbReference type="InterPro" id="IPR013328">
    <property type="entry name" value="6PGD_dom2"/>
</dbReference>
<dbReference type="InterPro" id="IPR013752">
    <property type="entry name" value="KPA_reductase"/>
</dbReference>
<evidence type="ECO:0000259" key="11">
    <source>
        <dbReference type="Pfam" id="PF02558"/>
    </source>
</evidence>
<evidence type="ECO:0000256" key="10">
    <source>
        <dbReference type="RuleBase" id="RU362068"/>
    </source>
</evidence>
<dbReference type="SUPFAM" id="SSF48179">
    <property type="entry name" value="6-phosphogluconate dehydrogenase C-terminal domain-like"/>
    <property type="match status" value="1"/>
</dbReference>
<dbReference type="NCBIfam" id="TIGR00745">
    <property type="entry name" value="apbA_panE"/>
    <property type="match status" value="1"/>
</dbReference>
<dbReference type="Pfam" id="PF02558">
    <property type="entry name" value="ApbA"/>
    <property type="match status" value="1"/>
</dbReference>
<dbReference type="EC" id="1.1.1.169" evidence="3 10"/>
<dbReference type="EMBL" id="JACHFJ010000002">
    <property type="protein sequence ID" value="MBB5372535.1"/>
    <property type="molecule type" value="Genomic_DNA"/>
</dbReference>
<evidence type="ECO:0000256" key="7">
    <source>
        <dbReference type="ARBA" id="ARBA00023002"/>
    </source>
</evidence>
<keyword evidence="5 10" id="KW-0566">Pantothenate biosynthesis</keyword>
<feature type="domain" description="Ketopantoate reductase C-terminal" evidence="12">
    <location>
        <begin position="172"/>
        <end position="293"/>
    </location>
</feature>
<accession>A0A840VH58</accession>
<dbReference type="UniPathway" id="UPA00028">
    <property type="reaction ID" value="UER00004"/>
</dbReference>
<protein>
    <recommendedName>
        <fullName evidence="4 10">2-dehydropantoate 2-reductase</fullName>
        <ecNumber evidence="3 10">1.1.1.169</ecNumber>
    </recommendedName>
    <alternativeName>
        <fullName evidence="8 10">Ketopantoate reductase</fullName>
    </alternativeName>
</protein>
<dbReference type="InterPro" id="IPR036291">
    <property type="entry name" value="NAD(P)-bd_dom_sf"/>
</dbReference>
<evidence type="ECO:0000256" key="3">
    <source>
        <dbReference type="ARBA" id="ARBA00013014"/>
    </source>
</evidence>
<dbReference type="Gene3D" id="3.40.50.720">
    <property type="entry name" value="NAD(P)-binding Rossmann-like Domain"/>
    <property type="match status" value="1"/>
</dbReference>
<sequence length="298" mass="32204">MRNIYLCGLGALGTIYAKALAPFGLRVVADAARAARYRAEGVRVNGEEVALSYLTPGENAPPADLVIVAVKWQNLPEAIESLRPFVGPETVILSLMNGIESEIVLGRAFGMEKLLYAFVVEVDAVRQGQEVRYSKAGTIVFGEARNETISPRVAAVKELFTKGGIACRVPQDMLRELWWKFMLNVGVNQLSAVLRMSYGAFAGETLRGLVREACGEVVSIAQAKGIGLTGADVEAIFPILARLAPEQKTSMLQDVEAGRQTENGMLGESVLAMGQELGIPTPVNEMLVRLVKVLDEKL</sequence>
<comment type="function">
    <text evidence="10">Catalyzes the NADPH-dependent reduction of ketopantoate into pantoic acid.</text>
</comment>
<reference evidence="13 14" key="1">
    <citation type="submission" date="2020-08" db="EMBL/GenBank/DDBJ databases">
        <title>Genomic Encyclopedia of Type Strains, Phase IV (KMG-IV): sequencing the most valuable type-strain genomes for metagenomic binning, comparative biology and taxonomic classification.</title>
        <authorList>
            <person name="Goeker M."/>
        </authorList>
    </citation>
    <scope>NUCLEOTIDE SEQUENCE [LARGE SCALE GENOMIC DNA]</scope>
    <source>
        <strain evidence="13 14">DSM 27026</strain>
    </source>
</reference>
<comment type="catalytic activity">
    <reaction evidence="9 10">
        <text>(R)-pantoate + NADP(+) = 2-dehydropantoate + NADPH + H(+)</text>
        <dbReference type="Rhea" id="RHEA:16233"/>
        <dbReference type="ChEBI" id="CHEBI:11561"/>
        <dbReference type="ChEBI" id="CHEBI:15378"/>
        <dbReference type="ChEBI" id="CHEBI:15980"/>
        <dbReference type="ChEBI" id="CHEBI:57783"/>
        <dbReference type="ChEBI" id="CHEBI:58349"/>
        <dbReference type="EC" id="1.1.1.169"/>
    </reaction>
</comment>
<dbReference type="PANTHER" id="PTHR21708:SF26">
    <property type="entry name" value="2-DEHYDROPANTOATE 2-REDUCTASE"/>
    <property type="match status" value="1"/>
</dbReference>
<dbReference type="PANTHER" id="PTHR21708">
    <property type="entry name" value="PROBABLE 2-DEHYDROPANTOATE 2-REDUCTASE"/>
    <property type="match status" value="1"/>
</dbReference>
<dbReference type="InterPro" id="IPR013332">
    <property type="entry name" value="KPR_N"/>
</dbReference>